<keyword evidence="2" id="KW-0732">Signal</keyword>
<organism evidence="3 4">
    <name type="scientific">Hyalangium rubrum</name>
    <dbReference type="NCBI Taxonomy" id="3103134"/>
    <lineage>
        <taxon>Bacteria</taxon>
        <taxon>Pseudomonadati</taxon>
        <taxon>Myxococcota</taxon>
        <taxon>Myxococcia</taxon>
        <taxon>Myxococcales</taxon>
        <taxon>Cystobacterineae</taxon>
        <taxon>Archangiaceae</taxon>
        <taxon>Hyalangium</taxon>
    </lineage>
</organism>
<dbReference type="RefSeq" id="WP_321549963.1">
    <property type="nucleotide sequence ID" value="NZ_JAXIVS010000014.1"/>
</dbReference>
<sequence length="298" mass="31782">MLRLRLIAALLLAAPALAAPPKSGGTAPASKPAAAAAGETCSTCGTSGEGGTCSADQAGKGPSELTDEEWSEYVRKKIAESEAPKPEPVDPDPFAFSLYQGRRPEFMGEQTIINGAKMKIASLIVPDPPHVVAQEYYEVFEKMGFRPLVGEIPNTRGVRYLSFRPTGSNNLKTVTLVPNGSGTVILASVGNPEDMLLKKPDLPDGVPVPPQAEAASVIQQTEPGASSRSAFFLVRGTSPASVREFYRQEMKQRGFNLVAQPQEGQDTESFEKGELMMSVTARPHSEPGSVAVNLVWLQ</sequence>
<reference evidence="3 4" key="1">
    <citation type="submission" date="2023-12" db="EMBL/GenBank/DDBJ databases">
        <title>the genome sequence of Hyalangium sp. s54d21.</title>
        <authorList>
            <person name="Zhang X."/>
        </authorList>
    </citation>
    <scope>NUCLEOTIDE SEQUENCE [LARGE SCALE GENOMIC DNA]</scope>
    <source>
        <strain evidence="4">s54d21</strain>
    </source>
</reference>
<keyword evidence="4" id="KW-1185">Reference proteome</keyword>
<evidence type="ECO:0000256" key="1">
    <source>
        <dbReference type="SAM" id="MobiDB-lite"/>
    </source>
</evidence>
<protein>
    <recommendedName>
        <fullName evidence="5">Lipoprotein</fullName>
    </recommendedName>
</protein>
<evidence type="ECO:0000313" key="3">
    <source>
        <dbReference type="EMBL" id="MDY7231248.1"/>
    </source>
</evidence>
<accession>A0ABU5HCQ8</accession>
<name>A0ABU5HCQ8_9BACT</name>
<evidence type="ECO:0000256" key="2">
    <source>
        <dbReference type="SAM" id="SignalP"/>
    </source>
</evidence>
<dbReference type="EMBL" id="JAXIVS010000014">
    <property type="protein sequence ID" value="MDY7231248.1"/>
    <property type="molecule type" value="Genomic_DNA"/>
</dbReference>
<gene>
    <name evidence="3" type="ORF">SYV04_32965</name>
</gene>
<feature type="region of interest" description="Disordered" evidence="1">
    <location>
        <begin position="19"/>
        <end position="68"/>
    </location>
</feature>
<comment type="caution">
    <text evidence="3">The sequence shown here is derived from an EMBL/GenBank/DDBJ whole genome shotgun (WGS) entry which is preliminary data.</text>
</comment>
<proteinExistence type="predicted"/>
<feature type="compositionally biased region" description="Low complexity" evidence="1">
    <location>
        <begin position="19"/>
        <end position="46"/>
    </location>
</feature>
<evidence type="ECO:0008006" key="5">
    <source>
        <dbReference type="Google" id="ProtNLM"/>
    </source>
</evidence>
<dbReference type="Proteomes" id="UP001291309">
    <property type="component" value="Unassembled WGS sequence"/>
</dbReference>
<feature type="signal peptide" evidence="2">
    <location>
        <begin position="1"/>
        <end position="18"/>
    </location>
</feature>
<feature type="chain" id="PRO_5045097123" description="Lipoprotein" evidence="2">
    <location>
        <begin position="19"/>
        <end position="298"/>
    </location>
</feature>
<evidence type="ECO:0000313" key="4">
    <source>
        <dbReference type="Proteomes" id="UP001291309"/>
    </source>
</evidence>